<dbReference type="AlphaFoldDB" id="A0A812M980"/>
<keyword evidence="1" id="KW-0472">Membrane</keyword>
<keyword evidence="1" id="KW-0812">Transmembrane</keyword>
<keyword evidence="1" id="KW-1133">Transmembrane helix</keyword>
<protein>
    <submittedName>
        <fullName evidence="2">Uncharacterized protein</fullName>
    </submittedName>
</protein>
<evidence type="ECO:0000313" key="3">
    <source>
        <dbReference type="Proteomes" id="UP000649617"/>
    </source>
</evidence>
<proteinExistence type="predicted"/>
<name>A0A812M980_SYMPI</name>
<feature type="transmembrane region" description="Helical" evidence="1">
    <location>
        <begin position="79"/>
        <end position="103"/>
    </location>
</feature>
<sequence>MIRTSRILIVIVSQDCCFDGLSEVAHLWSEEDSLENAAVLQDCVWAFQWGVPVLPVRRVAGGKMAKDDDFREQRRKLRFLFALNMGLPQVGLGTTVSAALATGIRSGRSERREQLPRNIWETWQPRVIEIVGGSVTALSFRLM</sequence>
<organism evidence="2 3">
    <name type="scientific">Symbiodinium pilosum</name>
    <name type="common">Dinoflagellate</name>
    <dbReference type="NCBI Taxonomy" id="2952"/>
    <lineage>
        <taxon>Eukaryota</taxon>
        <taxon>Sar</taxon>
        <taxon>Alveolata</taxon>
        <taxon>Dinophyceae</taxon>
        <taxon>Suessiales</taxon>
        <taxon>Symbiodiniaceae</taxon>
        <taxon>Symbiodinium</taxon>
    </lineage>
</organism>
<accession>A0A812M980</accession>
<dbReference type="Proteomes" id="UP000649617">
    <property type="component" value="Unassembled WGS sequence"/>
</dbReference>
<comment type="caution">
    <text evidence="2">The sequence shown here is derived from an EMBL/GenBank/DDBJ whole genome shotgun (WGS) entry which is preliminary data.</text>
</comment>
<evidence type="ECO:0000256" key="1">
    <source>
        <dbReference type="SAM" id="Phobius"/>
    </source>
</evidence>
<gene>
    <name evidence="2" type="ORF">SPIL2461_LOCUS5284</name>
</gene>
<dbReference type="EMBL" id="CAJNIZ010007391">
    <property type="protein sequence ID" value="CAE7257576.1"/>
    <property type="molecule type" value="Genomic_DNA"/>
</dbReference>
<reference evidence="2" key="1">
    <citation type="submission" date="2021-02" db="EMBL/GenBank/DDBJ databases">
        <authorList>
            <person name="Dougan E. K."/>
            <person name="Rhodes N."/>
            <person name="Thang M."/>
            <person name="Chan C."/>
        </authorList>
    </citation>
    <scope>NUCLEOTIDE SEQUENCE</scope>
</reference>
<keyword evidence="3" id="KW-1185">Reference proteome</keyword>
<dbReference type="OrthoDB" id="10615657at2759"/>
<evidence type="ECO:0000313" key="2">
    <source>
        <dbReference type="EMBL" id="CAE7257576.1"/>
    </source>
</evidence>